<dbReference type="Pfam" id="PF02562">
    <property type="entry name" value="PhoH"/>
    <property type="match status" value="1"/>
</dbReference>
<dbReference type="SUPFAM" id="SSF52540">
    <property type="entry name" value="P-loop containing nucleoside triphosphate hydrolases"/>
    <property type="match status" value="1"/>
</dbReference>
<keyword evidence="5" id="KW-0067">ATP-binding</keyword>
<dbReference type="GO" id="GO:0005524">
    <property type="term" value="F:ATP binding"/>
    <property type="evidence" value="ECO:0007669"/>
    <property type="project" value="UniProtKB-KW"/>
</dbReference>
<dbReference type="PANTHER" id="PTHR30473:SF1">
    <property type="entry name" value="PHOH-LIKE PROTEIN"/>
    <property type="match status" value="1"/>
</dbReference>
<gene>
    <name evidence="8" type="ORF">CHR53_20060</name>
</gene>
<evidence type="ECO:0000256" key="5">
    <source>
        <dbReference type="ARBA" id="ARBA00022840"/>
    </source>
</evidence>
<dbReference type="Gene3D" id="3.40.50.300">
    <property type="entry name" value="P-loop containing nucleotide triphosphate hydrolases"/>
    <property type="match status" value="1"/>
</dbReference>
<comment type="subcellular location">
    <subcellularLocation>
        <location evidence="1">Cytoplasm</location>
    </subcellularLocation>
</comment>
<keyword evidence="4" id="KW-0547">Nucleotide-binding</keyword>
<reference evidence="8 9" key="1">
    <citation type="submission" date="2017-07" db="EMBL/GenBank/DDBJ databases">
        <title>The complete genome sequence of Bacillus mesonae strain H20-5, an efficient strain improving plant abiotic stress resistance.</title>
        <authorList>
            <person name="Kim S.Y."/>
            <person name="Song H."/>
            <person name="Sang M.K."/>
            <person name="Weon H.-Y."/>
            <person name="Song J."/>
        </authorList>
    </citation>
    <scope>NUCLEOTIDE SEQUENCE [LARGE SCALE GENOMIC DNA]</scope>
    <source>
        <strain evidence="8 9">H20-5</strain>
    </source>
</reference>
<dbReference type="FunFam" id="3.40.50.300:FF:000013">
    <property type="entry name" value="PhoH family ATPase"/>
    <property type="match status" value="1"/>
</dbReference>
<name>A0A3Q9QUA5_9BACI</name>
<evidence type="ECO:0000313" key="9">
    <source>
        <dbReference type="Proteomes" id="UP000282892"/>
    </source>
</evidence>
<evidence type="ECO:0000256" key="6">
    <source>
        <dbReference type="ARBA" id="ARBA00039970"/>
    </source>
</evidence>
<evidence type="ECO:0000313" key="8">
    <source>
        <dbReference type="EMBL" id="AZU63373.1"/>
    </source>
</evidence>
<dbReference type="AlphaFoldDB" id="A0A3Q9QUA5"/>
<accession>A0A3Q9QUA5</accession>
<dbReference type="InterPro" id="IPR051451">
    <property type="entry name" value="PhoH2-like"/>
</dbReference>
<protein>
    <recommendedName>
        <fullName evidence="6">PhoH-like protein</fullName>
    </recommendedName>
</protein>
<dbReference type="STRING" id="1193713.GCA_001636315_00866"/>
<feature type="domain" description="PhoH-like protein" evidence="7">
    <location>
        <begin position="113"/>
        <end position="315"/>
    </location>
</feature>
<dbReference type="RefSeq" id="WP_066385607.1">
    <property type="nucleotide sequence ID" value="NZ_CP022572.1"/>
</dbReference>
<evidence type="ECO:0000256" key="3">
    <source>
        <dbReference type="ARBA" id="ARBA00022490"/>
    </source>
</evidence>
<dbReference type="InterPro" id="IPR003714">
    <property type="entry name" value="PhoH"/>
</dbReference>
<comment type="similarity">
    <text evidence="2">Belongs to the PhoH family.</text>
</comment>
<sequence>MTEKLTTINVQLENPAEAISLLGNSDQNIKLIEQELDVSIVTRGESVSLSGDEEKVIMAGQILDKLVYVIRKGITISGRDVLYAIQMAQKGTLDYFVNLYDEEIGKNVKGKTIRIKTLGQRQYVMAIKSKDLVFGIGPAGTGKTYLAVVMAVNALKNGQVNKIILTRPAVEAGESLGFLPGDLKEKVDPYLRPLYDALHDVLGAEHTQRLIERGTIEIAPLAYMRGRTLDDAFVILDEAQNTTNKQMKMFLTRLGFSSKMVITGDQTQIDLPKGAKSGLVEAEEILQNVNGISFVFLEQSDVVRHPLVARIIQAYGEADSTT</sequence>
<evidence type="ECO:0000256" key="1">
    <source>
        <dbReference type="ARBA" id="ARBA00004496"/>
    </source>
</evidence>
<dbReference type="OrthoDB" id="9773137at2"/>
<dbReference type="Proteomes" id="UP000282892">
    <property type="component" value="Chromosome"/>
</dbReference>
<evidence type="ECO:0000256" key="4">
    <source>
        <dbReference type="ARBA" id="ARBA00022741"/>
    </source>
</evidence>
<keyword evidence="3" id="KW-0963">Cytoplasm</keyword>
<keyword evidence="9" id="KW-1185">Reference proteome</keyword>
<dbReference type="KEGG" id="nmk:CHR53_20060"/>
<dbReference type="EMBL" id="CP022572">
    <property type="protein sequence ID" value="AZU63373.1"/>
    <property type="molecule type" value="Genomic_DNA"/>
</dbReference>
<organism evidence="8 9">
    <name type="scientific">Neobacillus mesonae</name>
    <dbReference type="NCBI Taxonomy" id="1193713"/>
    <lineage>
        <taxon>Bacteria</taxon>
        <taxon>Bacillati</taxon>
        <taxon>Bacillota</taxon>
        <taxon>Bacilli</taxon>
        <taxon>Bacillales</taxon>
        <taxon>Bacillaceae</taxon>
        <taxon>Neobacillus</taxon>
    </lineage>
</organism>
<proteinExistence type="inferred from homology"/>
<dbReference type="GO" id="GO:0005829">
    <property type="term" value="C:cytosol"/>
    <property type="evidence" value="ECO:0007669"/>
    <property type="project" value="TreeGrafter"/>
</dbReference>
<dbReference type="InterPro" id="IPR027417">
    <property type="entry name" value="P-loop_NTPase"/>
</dbReference>
<dbReference type="PANTHER" id="PTHR30473">
    <property type="entry name" value="PROTEIN PHOH"/>
    <property type="match status" value="1"/>
</dbReference>
<evidence type="ECO:0000259" key="7">
    <source>
        <dbReference type="Pfam" id="PF02562"/>
    </source>
</evidence>
<evidence type="ECO:0000256" key="2">
    <source>
        <dbReference type="ARBA" id="ARBA00010393"/>
    </source>
</evidence>